<name>A0ABQ5B5E1_9ASTR</name>
<dbReference type="EMBL" id="BQNB010012931">
    <property type="protein sequence ID" value="GJT09728.1"/>
    <property type="molecule type" value="Genomic_DNA"/>
</dbReference>
<gene>
    <name evidence="2" type="ORF">Tco_0856770</name>
</gene>
<protein>
    <submittedName>
        <fullName evidence="2">Zinc finger, CCHC-type containing protein</fullName>
    </submittedName>
</protein>
<proteinExistence type="predicted"/>
<accession>A0ABQ5B5E1</accession>
<feature type="domain" description="GAG-pre-integrase" evidence="1">
    <location>
        <begin position="37"/>
        <end position="97"/>
    </location>
</feature>
<comment type="caution">
    <text evidence="2">The sequence shown here is derived from an EMBL/GenBank/DDBJ whole genome shotgun (WGS) entry which is preliminary data.</text>
</comment>
<keyword evidence="3" id="KW-1185">Reference proteome</keyword>
<evidence type="ECO:0000259" key="1">
    <source>
        <dbReference type="Pfam" id="PF13976"/>
    </source>
</evidence>
<organism evidence="2 3">
    <name type="scientific">Tanacetum coccineum</name>
    <dbReference type="NCBI Taxonomy" id="301880"/>
    <lineage>
        <taxon>Eukaryota</taxon>
        <taxon>Viridiplantae</taxon>
        <taxon>Streptophyta</taxon>
        <taxon>Embryophyta</taxon>
        <taxon>Tracheophyta</taxon>
        <taxon>Spermatophyta</taxon>
        <taxon>Magnoliopsida</taxon>
        <taxon>eudicotyledons</taxon>
        <taxon>Gunneridae</taxon>
        <taxon>Pentapetalae</taxon>
        <taxon>asterids</taxon>
        <taxon>campanulids</taxon>
        <taxon>Asterales</taxon>
        <taxon>Asteraceae</taxon>
        <taxon>Asteroideae</taxon>
        <taxon>Anthemideae</taxon>
        <taxon>Anthemidinae</taxon>
        <taxon>Tanacetum</taxon>
    </lineage>
</organism>
<reference evidence="2" key="2">
    <citation type="submission" date="2022-01" db="EMBL/GenBank/DDBJ databases">
        <authorList>
            <person name="Yamashiro T."/>
            <person name="Shiraishi A."/>
            <person name="Satake H."/>
            <person name="Nakayama K."/>
        </authorList>
    </citation>
    <scope>NUCLEOTIDE SEQUENCE</scope>
</reference>
<reference evidence="2" key="1">
    <citation type="journal article" date="2022" name="Int. J. Mol. Sci.">
        <title>Draft Genome of Tanacetum Coccineum: Genomic Comparison of Closely Related Tanacetum-Family Plants.</title>
        <authorList>
            <person name="Yamashiro T."/>
            <person name="Shiraishi A."/>
            <person name="Nakayama K."/>
            <person name="Satake H."/>
        </authorList>
    </citation>
    <scope>NUCLEOTIDE SEQUENCE</scope>
</reference>
<evidence type="ECO:0000313" key="3">
    <source>
        <dbReference type="Proteomes" id="UP001151760"/>
    </source>
</evidence>
<dbReference type="InterPro" id="IPR025724">
    <property type="entry name" value="GAG-pre-integrase_dom"/>
</dbReference>
<sequence>MDNGAISVSKDNIFYFNAFPRDGIFEIDMHDHISNEHSIYSCSNKKSKHNLDSTFLWHCRLGHINKKRIEKLQRDGILKSIDNESFDVCVSCISGKMARKPYTHASERTNYLLGIIHSDVYGTFRTTSREGANYYVTFTDDFS</sequence>
<dbReference type="InterPro" id="IPR039537">
    <property type="entry name" value="Retrotran_Ty1/copia-like"/>
</dbReference>
<evidence type="ECO:0000313" key="2">
    <source>
        <dbReference type="EMBL" id="GJT09728.1"/>
    </source>
</evidence>
<dbReference type="PANTHER" id="PTHR42648:SF27">
    <property type="entry name" value="RNA-DIRECTED DNA POLYMERASE"/>
    <property type="match status" value="1"/>
</dbReference>
<dbReference type="Proteomes" id="UP001151760">
    <property type="component" value="Unassembled WGS sequence"/>
</dbReference>
<dbReference type="PANTHER" id="PTHR42648">
    <property type="entry name" value="TRANSPOSASE, PUTATIVE-RELATED"/>
    <property type="match status" value="1"/>
</dbReference>
<dbReference type="Pfam" id="PF13976">
    <property type="entry name" value="gag_pre-integrs"/>
    <property type="match status" value="1"/>
</dbReference>